<name>A0A2P5I006_DIAHE</name>
<feature type="region of interest" description="Disordered" evidence="1">
    <location>
        <begin position="38"/>
        <end position="80"/>
    </location>
</feature>
<keyword evidence="3" id="KW-1185">Reference proteome</keyword>
<dbReference type="OrthoDB" id="10411218at2759"/>
<organism evidence="2 3">
    <name type="scientific">Diaporthe helianthi</name>
    <dbReference type="NCBI Taxonomy" id="158607"/>
    <lineage>
        <taxon>Eukaryota</taxon>
        <taxon>Fungi</taxon>
        <taxon>Dikarya</taxon>
        <taxon>Ascomycota</taxon>
        <taxon>Pezizomycotina</taxon>
        <taxon>Sordariomycetes</taxon>
        <taxon>Sordariomycetidae</taxon>
        <taxon>Diaporthales</taxon>
        <taxon>Diaporthaceae</taxon>
        <taxon>Diaporthe</taxon>
    </lineage>
</organism>
<dbReference type="AlphaFoldDB" id="A0A2P5I006"/>
<gene>
    <name evidence="2" type="ORF">DHEL01_v205760</name>
</gene>
<proteinExistence type="predicted"/>
<evidence type="ECO:0000313" key="3">
    <source>
        <dbReference type="Proteomes" id="UP000094444"/>
    </source>
</evidence>
<accession>A0A2P5I006</accession>
<feature type="compositionally biased region" description="Acidic residues" evidence="1">
    <location>
        <begin position="47"/>
        <end position="57"/>
    </location>
</feature>
<evidence type="ECO:0000256" key="1">
    <source>
        <dbReference type="SAM" id="MobiDB-lite"/>
    </source>
</evidence>
<sequence length="80" mass="9039">MPPWPSSRDAAALSAHPYEIGFDSKELLEQATTRRLSLDRRSAPTDTDVEVEVEVEVEGQGRPAQDEKRHLGPAVQQLWW</sequence>
<dbReference type="InParanoid" id="A0A2P5I006"/>
<comment type="caution">
    <text evidence="2">The sequence shown here is derived from an EMBL/GenBank/DDBJ whole genome shotgun (WGS) entry which is preliminary data.</text>
</comment>
<evidence type="ECO:0000313" key="2">
    <source>
        <dbReference type="EMBL" id="POS75843.1"/>
    </source>
</evidence>
<protein>
    <submittedName>
        <fullName evidence="2">Uncharacterized protein</fullName>
    </submittedName>
</protein>
<dbReference type="EMBL" id="MAVT02000437">
    <property type="protein sequence ID" value="POS75843.1"/>
    <property type="molecule type" value="Genomic_DNA"/>
</dbReference>
<reference evidence="2" key="1">
    <citation type="submission" date="2017-09" db="EMBL/GenBank/DDBJ databases">
        <title>Polyketide synthases of a Diaporthe helianthi virulent isolate.</title>
        <authorList>
            <person name="Baroncelli R."/>
        </authorList>
    </citation>
    <scope>NUCLEOTIDE SEQUENCE [LARGE SCALE GENOMIC DNA]</scope>
    <source>
        <strain evidence="2">7/96</strain>
    </source>
</reference>
<dbReference type="Proteomes" id="UP000094444">
    <property type="component" value="Unassembled WGS sequence"/>
</dbReference>